<dbReference type="CDD" id="cd17546">
    <property type="entry name" value="REC_hyHK_CKI1_RcsC-like"/>
    <property type="match status" value="1"/>
</dbReference>
<comment type="caution">
    <text evidence="3">The sequence shown here is derived from an EMBL/GenBank/DDBJ whole genome shotgun (WGS) entry which is preliminary data.</text>
</comment>
<dbReference type="EMBL" id="CATIWC010000508">
    <property type="protein sequence ID" value="CAI8583205.1"/>
    <property type="molecule type" value="Genomic_DNA"/>
</dbReference>
<gene>
    <name evidence="3" type="ORF">VFH_U016680</name>
</gene>
<dbReference type="PANTHER" id="PTHR43228:SF12">
    <property type="entry name" value="TWO-COMPONENT RESPONSE REGULATOR 24"/>
    <property type="match status" value="1"/>
</dbReference>
<dbReference type="Gene3D" id="3.40.50.2300">
    <property type="match status" value="1"/>
</dbReference>
<feature type="modified residue" description="4-aspartylphosphate" evidence="1">
    <location>
        <position position="71"/>
    </location>
</feature>
<dbReference type="GO" id="GO:0000160">
    <property type="term" value="P:phosphorelay signal transduction system"/>
    <property type="evidence" value="ECO:0007669"/>
    <property type="project" value="InterPro"/>
</dbReference>
<dbReference type="SUPFAM" id="SSF52172">
    <property type="entry name" value="CheY-like"/>
    <property type="match status" value="1"/>
</dbReference>
<organism evidence="3 4">
    <name type="scientific">Vicia faba</name>
    <name type="common">Broad bean</name>
    <name type="synonym">Faba vulgaris</name>
    <dbReference type="NCBI Taxonomy" id="3906"/>
    <lineage>
        <taxon>Eukaryota</taxon>
        <taxon>Viridiplantae</taxon>
        <taxon>Streptophyta</taxon>
        <taxon>Embryophyta</taxon>
        <taxon>Tracheophyta</taxon>
        <taxon>Spermatophyta</taxon>
        <taxon>Magnoliopsida</taxon>
        <taxon>eudicotyledons</taxon>
        <taxon>Gunneridae</taxon>
        <taxon>Pentapetalae</taxon>
        <taxon>rosids</taxon>
        <taxon>fabids</taxon>
        <taxon>Fabales</taxon>
        <taxon>Fabaceae</taxon>
        <taxon>Papilionoideae</taxon>
        <taxon>50 kb inversion clade</taxon>
        <taxon>NPAAA clade</taxon>
        <taxon>Hologalegina</taxon>
        <taxon>IRL clade</taxon>
        <taxon>Fabeae</taxon>
        <taxon>Vicia</taxon>
    </lineage>
</organism>
<dbReference type="PROSITE" id="PS50110">
    <property type="entry name" value="RESPONSE_REGULATORY"/>
    <property type="match status" value="1"/>
</dbReference>
<sequence>MKDQAKGKGSMEPQDSATELTTLIVEDDKLVRMIHQGLLKRAGVKSEAVKNGKEAIDIHCSGQSFDIIFMDKDMPIMNGIEATKKLRSMGIESMIVGVSSCNREADKQEFIEAGLNDYQVKPLNPDVLRSILDVVKASK</sequence>
<name>A0AAV0YB68_VICFA</name>
<dbReference type="AlphaFoldDB" id="A0AAV0YB68"/>
<evidence type="ECO:0000259" key="2">
    <source>
        <dbReference type="PROSITE" id="PS50110"/>
    </source>
</evidence>
<dbReference type="SMART" id="SM00448">
    <property type="entry name" value="REC"/>
    <property type="match status" value="1"/>
</dbReference>
<accession>A0AAV0YB68</accession>
<evidence type="ECO:0000256" key="1">
    <source>
        <dbReference type="PROSITE-ProRule" id="PRU00169"/>
    </source>
</evidence>
<dbReference type="Proteomes" id="UP001157006">
    <property type="component" value="Unassembled WGS sequence"/>
</dbReference>
<dbReference type="InterPro" id="IPR001789">
    <property type="entry name" value="Sig_transdc_resp-reg_receiver"/>
</dbReference>
<evidence type="ECO:0000313" key="3">
    <source>
        <dbReference type="EMBL" id="CAI8583205.1"/>
    </source>
</evidence>
<dbReference type="Pfam" id="PF00072">
    <property type="entry name" value="Response_reg"/>
    <property type="match status" value="1"/>
</dbReference>
<keyword evidence="4" id="KW-1185">Reference proteome</keyword>
<dbReference type="InterPro" id="IPR052048">
    <property type="entry name" value="ST_Response_Regulator"/>
</dbReference>
<dbReference type="InterPro" id="IPR011006">
    <property type="entry name" value="CheY-like_superfamily"/>
</dbReference>
<protein>
    <recommendedName>
        <fullName evidence="2">Response regulatory domain-containing protein</fullName>
    </recommendedName>
</protein>
<dbReference type="PANTHER" id="PTHR43228">
    <property type="entry name" value="TWO-COMPONENT RESPONSE REGULATOR"/>
    <property type="match status" value="1"/>
</dbReference>
<proteinExistence type="predicted"/>
<keyword evidence="1" id="KW-0597">Phosphoprotein</keyword>
<evidence type="ECO:0000313" key="4">
    <source>
        <dbReference type="Proteomes" id="UP001157006"/>
    </source>
</evidence>
<reference evidence="3 4" key="1">
    <citation type="submission" date="2023-01" db="EMBL/GenBank/DDBJ databases">
        <authorList>
            <person name="Kreplak J."/>
        </authorList>
    </citation>
    <scope>NUCLEOTIDE SEQUENCE [LARGE SCALE GENOMIC DNA]</scope>
</reference>
<feature type="domain" description="Response regulatory" evidence="2">
    <location>
        <begin position="21"/>
        <end position="136"/>
    </location>
</feature>